<protein>
    <submittedName>
        <fullName evidence="2">Uncharacterized protein</fullName>
    </submittedName>
</protein>
<evidence type="ECO:0000256" key="1">
    <source>
        <dbReference type="SAM" id="MobiDB-lite"/>
    </source>
</evidence>
<dbReference type="EMBL" id="KN714668">
    <property type="protein sequence ID" value="KUI53297.1"/>
    <property type="molecule type" value="Genomic_DNA"/>
</dbReference>
<gene>
    <name evidence="2" type="ORF">VP1G_10518</name>
</gene>
<organism evidence="2 3">
    <name type="scientific">Cytospora mali</name>
    <name type="common">Apple Valsa canker fungus</name>
    <name type="synonym">Valsa mali</name>
    <dbReference type="NCBI Taxonomy" id="578113"/>
    <lineage>
        <taxon>Eukaryota</taxon>
        <taxon>Fungi</taxon>
        <taxon>Dikarya</taxon>
        <taxon>Ascomycota</taxon>
        <taxon>Pezizomycotina</taxon>
        <taxon>Sordariomycetes</taxon>
        <taxon>Sordariomycetidae</taxon>
        <taxon>Diaporthales</taxon>
        <taxon>Cytosporaceae</taxon>
        <taxon>Cytospora</taxon>
    </lineage>
</organism>
<feature type="region of interest" description="Disordered" evidence="1">
    <location>
        <begin position="79"/>
        <end position="106"/>
    </location>
</feature>
<feature type="compositionally biased region" description="Polar residues" evidence="1">
    <location>
        <begin position="83"/>
        <end position="96"/>
    </location>
</feature>
<feature type="compositionally biased region" description="Basic and acidic residues" evidence="1">
    <location>
        <begin position="1"/>
        <end position="12"/>
    </location>
</feature>
<keyword evidence="3" id="KW-1185">Reference proteome</keyword>
<dbReference type="AlphaFoldDB" id="A0A194UNQ5"/>
<proteinExistence type="predicted"/>
<sequence>MPAEPESEREPEPDLSVNKSQVRDLLPVLTGGSGADRSRTDLSVSDAPTTENWAAMTQKPFFISQSLEGADVVTISVGDPSLSRLSGYQGSPGNNNKRSDDDAITV</sequence>
<evidence type="ECO:0000313" key="3">
    <source>
        <dbReference type="Proteomes" id="UP000078576"/>
    </source>
</evidence>
<feature type="region of interest" description="Disordered" evidence="1">
    <location>
        <begin position="1"/>
        <end position="46"/>
    </location>
</feature>
<reference evidence="3" key="1">
    <citation type="submission" date="2014-12" db="EMBL/GenBank/DDBJ databases">
        <title>Genome Sequence of Valsa Canker Pathogens Uncovers a Specific Adaption of Colonization on Woody Bark.</title>
        <authorList>
            <person name="Yin Z."/>
            <person name="Liu H."/>
            <person name="Gao X."/>
            <person name="Li Z."/>
            <person name="Song N."/>
            <person name="Ke X."/>
            <person name="Dai Q."/>
            <person name="Wu Y."/>
            <person name="Sun Y."/>
            <person name="Xu J.-R."/>
            <person name="Kang Z.K."/>
            <person name="Wang L."/>
            <person name="Huang L."/>
        </authorList>
    </citation>
    <scope>NUCLEOTIDE SEQUENCE [LARGE SCALE GENOMIC DNA]</scope>
    <source>
        <strain evidence="3">SXYL134</strain>
    </source>
</reference>
<evidence type="ECO:0000313" key="2">
    <source>
        <dbReference type="EMBL" id="KUI53297.1"/>
    </source>
</evidence>
<dbReference type="Proteomes" id="UP000078576">
    <property type="component" value="Unassembled WGS sequence"/>
</dbReference>
<feature type="compositionally biased region" description="Basic and acidic residues" evidence="1">
    <location>
        <begin position="97"/>
        <end position="106"/>
    </location>
</feature>
<accession>A0A194UNQ5</accession>
<name>A0A194UNQ5_CYTMA</name>